<dbReference type="Proteomes" id="UP000297477">
    <property type="component" value="Unassembled WGS sequence"/>
</dbReference>
<dbReference type="InterPro" id="IPR036291">
    <property type="entry name" value="NAD(P)-bd_dom_sf"/>
</dbReference>
<dbReference type="Gene3D" id="3.40.50.720">
    <property type="entry name" value="NAD(P)-binding Rossmann-like Domain"/>
    <property type="match status" value="1"/>
</dbReference>
<dbReference type="RefSeq" id="WP_067191159.1">
    <property type="nucleotide sequence ID" value="NZ_CP126965.1"/>
</dbReference>
<reference evidence="4 6" key="2">
    <citation type="submission" date="2019-03" db="EMBL/GenBank/DDBJ databases">
        <title>Reclassification of Micrococcus aloeverae and Micrococcus yunnanensis as later heterotypic synonyms of Micrococcus luteus.</title>
        <authorList>
            <person name="Huang C.-H."/>
        </authorList>
    </citation>
    <scope>NUCLEOTIDE SEQUENCE [LARGE SCALE GENOMIC DNA]</scope>
    <source>
        <strain evidence="4 6">BCRC 12151</strain>
    </source>
</reference>
<dbReference type="AlphaFoldDB" id="A0A1R4J1K4"/>
<sequence length="224" mass="24033">MAHFVILGCGRVGVALARTLEDAGHSVAVVDRDRHRFEALGEDFSGTTVAGVGFDQDILCRAGIEQAVGMAAVSADDSTNVIAARVAREHYGVRHAVARIYDPERATVYQRLGVSTVAAVQWTTDRILSRLLPAGTGRSEHRDASGELLIGELTCAASWYGRSVGELEEVTEARVAYLTRFGEGVVPSAETLLQEGDVVHLVHPVDRRDEVEALVAGAPEKEES</sequence>
<evidence type="ECO:0000313" key="3">
    <source>
        <dbReference type="EMBL" id="SJN25543.1"/>
    </source>
</evidence>
<dbReference type="InterPro" id="IPR036721">
    <property type="entry name" value="RCK_C_sf"/>
</dbReference>
<dbReference type="PROSITE" id="PS51202">
    <property type="entry name" value="RCK_C"/>
    <property type="match status" value="1"/>
</dbReference>
<dbReference type="PANTHER" id="PTHR43833">
    <property type="entry name" value="POTASSIUM CHANNEL PROTEIN 2-RELATED-RELATED"/>
    <property type="match status" value="1"/>
</dbReference>
<reference evidence="3 5" key="1">
    <citation type="submission" date="2017-02" db="EMBL/GenBank/DDBJ databases">
        <authorList>
            <person name="Peterson S.W."/>
        </authorList>
    </citation>
    <scope>NUCLEOTIDE SEQUENCE [LARGE SCALE GENOMIC DNA]</scope>
    <source>
        <strain evidence="3 5">2B3F</strain>
    </source>
</reference>
<dbReference type="SUPFAM" id="SSF51735">
    <property type="entry name" value="NAD(P)-binding Rossmann-fold domains"/>
    <property type="match status" value="1"/>
</dbReference>
<gene>
    <name evidence="4" type="ORF">E4A49_04670</name>
    <name evidence="3" type="ORF">FM125_05730</name>
</gene>
<dbReference type="Pfam" id="PF02254">
    <property type="entry name" value="TrkA_N"/>
    <property type="match status" value="1"/>
</dbReference>
<accession>A0A1R4J1K4</accession>
<dbReference type="EMBL" id="SPKT01000007">
    <property type="protein sequence ID" value="TFH99738.1"/>
    <property type="molecule type" value="Genomic_DNA"/>
</dbReference>
<dbReference type="PANTHER" id="PTHR43833:SF8">
    <property type="entry name" value="TRK SYSTEM POTASSIUM UPTAKE PROTEIN TRKA"/>
    <property type="match status" value="1"/>
</dbReference>
<evidence type="ECO:0000313" key="5">
    <source>
        <dbReference type="Proteomes" id="UP000196230"/>
    </source>
</evidence>
<feature type="domain" description="RCK C-terminal" evidence="2">
    <location>
        <begin position="138"/>
        <end position="217"/>
    </location>
</feature>
<evidence type="ECO:0000313" key="4">
    <source>
        <dbReference type="EMBL" id="TFH99738.1"/>
    </source>
</evidence>
<dbReference type="PROSITE" id="PS51201">
    <property type="entry name" value="RCK_N"/>
    <property type="match status" value="1"/>
</dbReference>
<proteinExistence type="predicted"/>
<dbReference type="InterPro" id="IPR003148">
    <property type="entry name" value="RCK_N"/>
</dbReference>
<name>A0A1R4J1K4_9MICC</name>
<dbReference type="GO" id="GO:0008324">
    <property type="term" value="F:monoatomic cation transmembrane transporter activity"/>
    <property type="evidence" value="ECO:0007669"/>
    <property type="project" value="InterPro"/>
</dbReference>
<dbReference type="Gene3D" id="3.30.70.1450">
    <property type="entry name" value="Regulator of K+ conductance, C-terminal domain"/>
    <property type="match status" value="1"/>
</dbReference>
<dbReference type="Proteomes" id="UP000196230">
    <property type="component" value="Unassembled WGS sequence"/>
</dbReference>
<evidence type="ECO:0000259" key="2">
    <source>
        <dbReference type="PROSITE" id="PS51202"/>
    </source>
</evidence>
<evidence type="ECO:0000259" key="1">
    <source>
        <dbReference type="PROSITE" id="PS51201"/>
    </source>
</evidence>
<dbReference type="EMBL" id="FUKP01000038">
    <property type="protein sequence ID" value="SJN25543.1"/>
    <property type="molecule type" value="Genomic_DNA"/>
</dbReference>
<dbReference type="OrthoDB" id="3208998at2"/>
<dbReference type="InterPro" id="IPR006037">
    <property type="entry name" value="RCK_C"/>
</dbReference>
<dbReference type="SUPFAM" id="SSF116726">
    <property type="entry name" value="TrkA C-terminal domain-like"/>
    <property type="match status" value="1"/>
</dbReference>
<evidence type="ECO:0000313" key="6">
    <source>
        <dbReference type="Proteomes" id="UP000297477"/>
    </source>
</evidence>
<keyword evidence="6" id="KW-1185">Reference proteome</keyword>
<dbReference type="GO" id="GO:0006813">
    <property type="term" value="P:potassium ion transport"/>
    <property type="evidence" value="ECO:0007669"/>
    <property type="project" value="InterPro"/>
</dbReference>
<organism evidence="3 5">
    <name type="scientific">Micrococcus lylae</name>
    <dbReference type="NCBI Taxonomy" id="1273"/>
    <lineage>
        <taxon>Bacteria</taxon>
        <taxon>Bacillati</taxon>
        <taxon>Actinomycetota</taxon>
        <taxon>Actinomycetes</taxon>
        <taxon>Micrococcales</taxon>
        <taxon>Micrococcaceae</taxon>
        <taxon>Micrococcus</taxon>
    </lineage>
</organism>
<dbReference type="InterPro" id="IPR050721">
    <property type="entry name" value="Trk_Ktr_HKT_K-transport"/>
</dbReference>
<feature type="domain" description="RCK N-terminal" evidence="1">
    <location>
        <begin position="1"/>
        <end position="120"/>
    </location>
</feature>
<protein>
    <submittedName>
        <fullName evidence="3">Trk system potassium uptake protein TrkA</fullName>
    </submittedName>
    <submittedName>
        <fullName evidence="4">TrkA family potassium uptake protein</fullName>
    </submittedName>
</protein>